<evidence type="ECO:0000256" key="1">
    <source>
        <dbReference type="SAM" id="Phobius"/>
    </source>
</evidence>
<gene>
    <name evidence="2" type="ORF">TrLO_g5390</name>
</gene>
<keyword evidence="1" id="KW-0472">Membrane</keyword>
<feature type="transmembrane region" description="Helical" evidence="1">
    <location>
        <begin position="23"/>
        <end position="42"/>
    </location>
</feature>
<reference evidence="3" key="1">
    <citation type="journal article" date="2023" name="Commun. Biol.">
        <title>Genome analysis of Parmales, the sister group of diatoms, reveals the evolutionary specialization of diatoms from phago-mixotrophs to photoautotrophs.</title>
        <authorList>
            <person name="Ban H."/>
            <person name="Sato S."/>
            <person name="Yoshikawa S."/>
            <person name="Yamada K."/>
            <person name="Nakamura Y."/>
            <person name="Ichinomiya M."/>
            <person name="Sato N."/>
            <person name="Blanc-Mathieu R."/>
            <person name="Endo H."/>
            <person name="Kuwata A."/>
            <person name="Ogata H."/>
        </authorList>
    </citation>
    <scope>NUCLEOTIDE SEQUENCE [LARGE SCALE GENOMIC DNA]</scope>
    <source>
        <strain evidence="3">NIES 3700</strain>
    </source>
</reference>
<dbReference type="Proteomes" id="UP001165122">
    <property type="component" value="Unassembled WGS sequence"/>
</dbReference>
<accession>A0A9W7CLI4</accession>
<name>A0A9W7CLI4_9STRA</name>
<comment type="caution">
    <text evidence="2">The sequence shown here is derived from an EMBL/GenBank/DDBJ whole genome shotgun (WGS) entry which is preliminary data.</text>
</comment>
<keyword evidence="1" id="KW-1133">Transmembrane helix</keyword>
<feature type="transmembrane region" description="Helical" evidence="1">
    <location>
        <begin position="148"/>
        <end position="165"/>
    </location>
</feature>
<dbReference type="OrthoDB" id="354226at2759"/>
<evidence type="ECO:0008006" key="4">
    <source>
        <dbReference type="Google" id="ProtNLM"/>
    </source>
</evidence>
<dbReference type="EMBL" id="BRXW01000117">
    <property type="protein sequence ID" value="GMI08023.1"/>
    <property type="molecule type" value="Genomic_DNA"/>
</dbReference>
<dbReference type="AlphaFoldDB" id="A0A9W7CLI4"/>
<sequence length="169" mass="18250">MGKSGFAGGFGGSSRTGNSSHKFRLFCLLASTLTLCIGLVHISNKLSTQCVSSETVSCFGPWLYWQNDGDGLSDVNGAYWRTVFSFNTSVFFDLWTPIFLGLASLHMHIPALMDSSSGYERDLWQFNCIFFVVTALFGSFGYAGNLGVLGGFVNIFAAVVCLVASNTSD</sequence>
<protein>
    <recommendedName>
        <fullName evidence="4">Transmembrane protein</fullName>
    </recommendedName>
</protein>
<keyword evidence="3" id="KW-1185">Reference proteome</keyword>
<feature type="transmembrane region" description="Helical" evidence="1">
    <location>
        <begin position="94"/>
        <end position="112"/>
    </location>
</feature>
<organism evidence="2 3">
    <name type="scientific">Triparma laevis f. longispina</name>
    <dbReference type="NCBI Taxonomy" id="1714387"/>
    <lineage>
        <taxon>Eukaryota</taxon>
        <taxon>Sar</taxon>
        <taxon>Stramenopiles</taxon>
        <taxon>Ochrophyta</taxon>
        <taxon>Bolidophyceae</taxon>
        <taxon>Parmales</taxon>
        <taxon>Triparmaceae</taxon>
        <taxon>Triparma</taxon>
    </lineage>
</organism>
<keyword evidence="1" id="KW-0812">Transmembrane</keyword>
<evidence type="ECO:0000313" key="2">
    <source>
        <dbReference type="EMBL" id="GMI08023.1"/>
    </source>
</evidence>
<feature type="transmembrane region" description="Helical" evidence="1">
    <location>
        <begin position="124"/>
        <end position="142"/>
    </location>
</feature>
<proteinExistence type="predicted"/>
<evidence type="ECO:0000313" key="3">
    <source>
        <dbReference type="Proteomes" id="UP001165122"/>
    </source>
</evidence>